<dbReference type="GO" id="GO:0005546">
    <property type="term" value="F:phosphatidylinositol-4,5-bisphosphate binding"/>
    <property type="evidence" value="ECO:0007669"/>
    <property type="project" value="TreeGrafter"/>
</dbReference>
<dbReference type="PANTHER" id="PTHR16092:SF29">
    <property type="entry name" value="EXPRESSED PROTEIN"/>
    <property type="match status" value="1"/>
</dbReference>
<sequence length="364" mass="42664">MARRRMAMGKGRARPQKIEWCNNRLELQSDSNVALIDELDKLLVLLQIPPEYEASLTGGSFDEGNMVKNIEACDWLTIAIKNLEASNIDPIYVKLRAVREKRAEFVLLKCTFVRRASEFLRNYFPSLIDSMLNDKGNFSQDLLDHTPKHLQRGHLQRPDHADMRYKCRTYARLLLHIKFVDDACYQIEKYERNVTIMFVILEKIAQVEPKYVDIVLLENYAAFQHSLYDLANVVPTLAKYYHQASEAYEQACSRHINLVIYIHFEKLFQFARRIEELMYNMSPEELDKTINAMYRKLQKNMTAEELLPSLWEKCKGNISLIFLLDVLQKEFLDKYATFLKLISKIYPDEKVTSVNEMRDILAAL</sequence>
<dbReference type="AlphaFoldDB" id="A0A835EPI5"/>
<name>A0A835EPI5_9POAL</name>
<evidence type="ECO:0008006" key="3">
    <source>
        <dbReference type="Google" id="ProtNLM"/>
    </source>
</evidence>
<evidence type="ECO:0000313" key="2">
    <source>
        <dbReference type="Proteomes" id="UP000636709"/>
    </source>
</evidence>
<dbReference type="OrthoDB" id="27109at2759"/>
<dbReference type="GO" id="GO:0006887">
    <property type="term" value="P:exocytosis"/>
    <property type="evidence" value="ECO:0007669"/>
    <property type="project" value="TreeGrafter"/>
</dbReference>
<dbReference type="GO" id="GO:0006893">
    <property type="term" value="P:Golgi to plasma membrane transport"/>
    <property type="evidence" value="ECO:0007669"/>
    <property type="project" value="TreeGrafter"/>
</dbReference>
<reference evidence="1" key="1">
    <citation type="submission" date="2020-07" db="EMBL/GenBank/DDBJ databases">
        <title>Genome sequence and genetic diversity analysis of an under-domesticated orphan crop, white fonio (Digitaria exilis).</title>
        <authorList>
            <person name="Bennetzen J.L."/>
            <person name="Chen S."/>
            <person name="Ma X."/>
            <person name="Wang X."/>
            <person name="Yssel A.E.J."/>
            <person name="Chaluvadi S.R."/>
            <person name="Johnson M."/>
            <person name="Gangashetty P."/>
            <person name="Hamidou F."/>
            <person name="Sanogo M.D."/>
            <person name="Zwaenepoel A."/>
            <person name="Wallace J."/>
            <person name="Van De Peer Y."/>
            <person name="Van Deynze A."/>
        </authorList>
    </citation>
    <scope>NUCLEOTIDE SEQUENCE</scope>
    <source>
        <tissue evidence="1">Leaves</tissue>
    </source>
</reference>
<organism evidence="1 2">
    <name type="scientific">Digitaria exilis</name>
    <dbReference type="NCBI Taxonomy" id="1010633"/>
    <lineage>
        <taxon>Eukaryota</taxon>
        <taxon>Viridiplantae</taxon>
        <taxon>Streptophyta</taxon>
        <taxon>Embryophyta</taxon>
        <taxon>Tracheophyta</taxon>
        <taxon>Spermatophyta</taxon>
        <taxon>Magnoliopsida</taxon>
        <taxon>Liliopsida</taxon>
        <taxon>Poales</taxon>
        <taxon>Poaceae</taxon>
        <taxon>PACMAD clade</taxon>
        <taxon>Panicoideae</taxon>
        <taxon>Panicodae</taxon>
        <taxon>Paniceae</taxon>
        <taxon>Anthephorinae</taxon>
        <taxon>Digitaria</taxon>
    </lineage>
</organism>
<keyword evidence="2" id="KW-1185">Reference proteome</keyword>
<dbReference type="Proteomes" id="UP000636709">
    <property type="component" value="Unassembled WGS sequence"/>
</dbReference>
<dbReference type="EMBL" id="JACEFO010001803">
    <property type="protein sequence ID" value="KAF8701497.1"/>
    <property type="molecule type" value="Genomic_DNA"/>
</dbReference>
<proteinExistence type="predicted"/>
<protein>
    <recommendedName>
        <fullName evidence="3">Exocyst complex component Sec3 C-terminal domain-containing protein</fullName>
    </recommendedName>
</protein>
<comment type="caution">
    <text evidence="1">The sequence shown here is derived from an EMBL/GenBank/DDBJ whole genome shotgun (WGS) entry which is preliminary data.</text>
</comment>
<dbReference type="PANTHER" id="PTHR16092">
    <property type="entry name" value="SEC3/SYNTAXIN-RELATED"/>
    <property type="match status" value="1"/>
</dbReference>
<gene>
    <name evidence="1" type="ORF">HU200_033520</name>
</gene>
<evidence type="ECO:0000313" key="1">
    <source>
        <dbReference type="EMBL" id="KAF8701497.1"/>
    </source>
</evidence>
<dbReference type="GO" id="GO:0005886">
    <property type="term" value="C:plasma membrane"/>
    <property type="evidence" value="ECO:0007669"/>
    <property type="project" value="TreeGrafter"/>
</dbReference>
<accession>A0A835EPI5</accession>
<dbReference type="GO" id="GO:0000145">
    <property type="term" value="C:exocyst"/>
    <property type="evidence" value="ECO:0007669"/>
    <property type="project" value="TreeGrafter"/>
</dbReference>